<dbReference type="OrthoDB" id="1523755at2"/>
<dbReference type="RefSeq" id="WP_144249824.1">
    <property type="nucleotide sequence ID" value="NZ_VLPK01000004.1"/>
</dbReference>
<dbReference type="Pfam" id="PF18962">
    <property type="entry name" value="Por_Secre_tail"/>
    <property type="match status" value="1"/>
</dbReference>
<organism evidence="2 3">
    <name type="scientific">Mucilaginibacter corticis</name>
    <dbReference type="NCBI Taxonomy" id="2597670"/>
    <lineage>
        <taxon>Bacteria</taxon>
        <taxon>Pseudomonadati</taxon>
        <taxon>Bacteroidota</taxon>
        <taxon>Sphingobacteriia</taxon>
        <taxon>Sphingobacteriales</taxon>
        <taxon>Sphingobacteriaceae</taxon>
        <taxon>Mucilaginibacter</taxon>
    </lineage>
</organism>
<comment type="caution">
    <text evidence="2">The sequence shown here is derived from an EMBL/GenBank/DDBJ whole genome shotgun (WGS) entry which is preliminary data.</text>
</comment>
<reference evidence="2 3" key="1">
    <citation type="submission" date="2019-07" db="EMBL/GenBank/DDBJ databases">
        <authorList>
            <person name="Huq M.A."/>
        </authorList>
    </citation>
    <scope>NUCLEOTIDE SEQUENCE [LARGE SCALE GENOMIC DNA]</scope>
    <source>
        <strain evidence="2 3">MAH-19</strain>
    </source>
</reference>
<protein>
    <submittedName>
        <fullName evidence="2">T9SS type A sorting domain-containing protein</fullName>
    </submittedName>
</protein>
<proteinExistence type="predicted"/>
<dbReference type="InterPro" id="IPR026444">
    <property type="entry name" value="Secre_tail"/>
</dbReference>
<sequence length="167" mass="18835">MRRNFTYTFSWILILAMAISLNCAFALSPKSPKRLPKTDTINYFPLKKKAKKSPLNFTLPPIHPGIISSTKLVVPRADDKLLSSVEVYPNPIMADQINVKYTLSRNSNVTIKMVDVLGNDVITLFSQRVEPGEQVLNRPLSNKLNRGFYFIRVVAGTESVIKRISLL</sequence>
<name>A0A556MF77_9SPHI</name>
<feature type="domain" description="Secretion system C-terminal sorting" evidence="1">
    <location>
        <begin position="87"/>
        <end position="164"/>
    </location>
</feature>
<gene>
    <name evidence="2" type="ORF">FO440_18680</name>
</gene>
<dbReference type="NCBIfam" id="TIGR04183">
    <property type="entry name" value="Por_Secre_tail"/>
    <property type="match status" value="1"/>
</dbReference>
<evidence type="ECO:0000313" key="3">
    <source>
        <dbReference type="Proteomes" id="UP000318733"/>
    </source>
</evidence>
<evidence type="ECO:0000259" key="1">
    <source>
        <dbReference type="Pfam" id="PF18962"/>
    </source>
</evidence>
<keyword evidence="3" id="KW-1185">Reference proteome</keyword>
<evidence type="ECO:0000313" key="2">
    <source>
        <dbReference type="EMBL" id="TSJ38543.1"/>
    </source>
</evidence>
<dbReference type="Proteomes" id="UP000318733">
    <property type="component" value="Unassembled WGS sequence"/>
</dbReference>
<accession>A0A556MF77</accession>
<dbReference type="EMBL" id="VLPK01000004">
    <property type="protein sequence ID" value="TSJ38543.1"/>
    <property type="molecule type" value="Genomic_DNA"/>
</dbReference>
<dbReference type="AlphaFoldDB" id="A0A556MF77"/>